<keyword evidence="1" id="KW-1133">Transmembrane helix</keyword>
<comment type="caution">
    <text evidence="2">The sequence shown here is derived from an EMBL/GenBank/DDBJ whole genome shotgun (WGS) entry which is preliminary data.</text>
</comment>
<reference evidence="2" key="1">
    <citation type="submission" date="2020-05" db="EMBL/GenBank/DDBJ databases">
        <title>WGS assembly of Panicum virgatum.</title>
        <authorList>
            <person name="Lovell J.T."/>
            <person name="Jenkins J."/>
            <person name="Shu S."/>
            <person name="Juenger T.E."/>
            <person name="Schmutz J."/>
        </authorList>
    </citation>
    <scope>NUCLEOTIDE SEQUENCE</scope>
    <source>
        <strain evidence="2">AP13</strain>
    </source>
</reference>
<dbReference type="AlphaFoldDB" id="A0A8T0W0Z5"/>
<evidence type="ECO:0000313" key="3">
    <source>
        <dbReference type="Proteomes" id="UP000823388"/>
    </source>
</evidence>
<organism evidence="2 3">
    <name type="scientific">Panicum virgatum</name>
    <name type="common">Blackwell switchgrass</name>
    <dbReference type="NCBI Taxonomy" id="38727"/>
    <lineage>
        <taxon>Eukaryota</taxon>
        <taxon>Viridiplantae</taxon>
        <taxon>Streptophyta</taxon>
        <taxon>Embryophyta</taxon>
        <taxon>Tracheophyta</taxon>
        <taxon>Spermatophyta</taxon>
        <taxon>Magnoliopsida</taxon>
        <taxon>Liliopsida</taxon>
        <taxon>Poales</taxon>
        <taxon>Poaceae</taxon>
        <taxon>PACMAD clade</taxon>
        <taxon>Panicoideae</taxon>
        <taxon>Panicodae</taxon>
        <taxon>Paniceae</taxon>
        <taxon>Panicinae</taxon>
        <taxon>Panicum</taxon>
        <taxon>Panicum sect. Hiantes</taxon>
    </lineage>
</organism>
<accession>A0A8T0W0Z5</accession>
<name>A0A8T0W0Z5_PANVG</name>
<dbReference type="PANTHER" id="PTHR45224:SF16">
    <property type="entry name" value="OS01G0527900 PROTEIN"/>
    <property type="match status" value="1"/>
</dbReference>
<dbReference type="EMBL" id="CM029039">
    <property type="protein sequence ID" value="KAG2642032.1"/>
    <property type="molecule type" value="Genomic_DNA"/>
</dbReference>
<keyword evidence="1" id="KW-0812">Transmembrane</keyword>
<proteinExistence type="predicted"/>
<dbReference type="Proteomes" id="UP000823388">
    <property type="component" value="Chromosome 2K"/>
</dbReference>
<dbReference type="PANTHER" id="PTHR45224">
    <property type="entry name" value="OS01G0527900 PROTEIN-RELATED"/>
    <property type="match status" value="1"/>
</dbReference>
<keyword evidence="3" id="KW-1185">Reference proteome</keyword>
<sequence length="207" mass="24020">MTVLFQANMSRFLIYILSYYFACPFTVMRIYFLCIYVLNRGANSHPPGCFVDFLNKNIAVHAQGLSHGSSFKPIHVGDDTNIADCGRTHVLWTKDEDRRLVGAWLNNSNDPIHSNYKKNDQYWKEVVAAYNSGTSKNQARQLKHIKDLFGRIKKRVAWFCGSWKETSALWASGESDVDLMDKELKLYEEEHKNDGPFMFMHCWDIYS</sequence>
<protein>
    <submittedName>
        <fullName evidence="2">Uncharacterized protein</fullName>
    </submittedName>
</protein>
<keyword evidence="1" id="KW-0472">Membrane</keyword>
<feature type="transmembrane region" description="Helical" evidence="1">
    <location>
        <begin position="12"/>
        <end position="38"/>
    </location>
</feature>
<gene>
    <name evidence="2" type="ORF">PVAP13_2KG266900</name>
</gene>
<evidence type="ECO:0000256" key="1">
    <source>
        <dbReference type="SAM" id="Phobius"/>
    </source>
</evidence>
<evidence type="ECO:0000313" key="2">
    <source>
        <dbReference type="EMBL" id="KAG2642032.1"/>
    </source>
</evidence>